<dbReference type="Pfam" id="PF11681">
    <property type="entry name" value="Phage_Tube_PhiTE"/>
    <property type="match status" value="1"/>
</dbReference>
<evidence type="ECO:0000313" key="1">
    <source>
        <dbReference type="EMBL" id="CDR35349.1"/>
    </source>
</evidence>
<sequence>MSVRTYDPKQVIITVGGIPMSGFADGTFLTVDRDDDQWAKVTGADGTSTRIKSNNRSGSMTLTLKQSSPSNDVLSGFANIDELTNAGVVPILIKDLSGNSLYFSATGWVKKYPSSEFGKDLANRDWVLDLVDLDVFVGSNGVNV</sequence>
<dbReference type="RefSeq" id="WP_176454868.1">
    <property type="nucleotide sequence ID" value="NZ_LK031773.1"/>
</dbReference>
<reference evidence="1" key="1">
    <citation type="submission" date="2013-12" db="EMBL/GenBank/DDBJ databases">
        <authorList>
            <person name="Li W."/>
            <person name="Chetelat R.T."/>
        </authorList>
    </citation>
    <scope>NUCLEOTIDE SEQUENCE</scope>
    <source>
        <strain evidence="1">CRIB-18</strain>
        <plasmid evidence="1">1</plasmid>
    </source>
</reference>
<organism evidence="1">
    <name type="scientific">Candidatus Criblamydia sequanensis CRIB-18</name>
    <dbReference type="NCBI Taxonomy" id="1437425"/>
    <lineage>
        <taxon>Bacteria</taxon>
        <taxon>Pseudomonadati</taxon>
        <taxon>Chlamydiota</taxon>
        <taxon>Chlamydiia</taxon>
        <taxon>Parachlamydiales</taxon>
        <taxon>Candidatus Criblamydiaceae</taxon>
        <taxon>Candidatus Criblamydia</taxon>
    </lineage>
</organism>
<keyword evidence="1" id="KW-0614">Plasmid</keyword>
<reference evidence="1" key="2">
    <citation type="submission" date="2014-09" db="EMBL/GenBank/DDBJ databases">
        <title>Criblamydia sequanensis harbors a mega-plasmid encoding arsenite resistance.</title>
        <authorList>
            <person name="Bertelli C."/>
            <person name="Goesmann A."/>
            <person name="Greub G."/>
        </authorList>
    </citation>
    <scope>NUCLEOTIDE SEQUENCE [LARGE SCALE GENOMIC DNA]</scope>
    <source>
        <strain evidence="1">CRIB-18</strain>
        <plasmid evidence="1">1</plasmid>
    </source>
</reference>
<proteinExistence type="predicted"/>
<dbReference type="EMBL" id="LK031773">
    <property type="protein sequence ID" value="CDR35349.1"/>
    <property type="molecule type" value="Genomic_DNA"/>
</dbReference>
<gene>
    <name evidence="1" type="ORF">CSEC_p0078</name>
</gene>
<dbReference type="InterPro" id="IPR021695">
    <property type="entry name" value="Phage_KPP10_Orf10"/>
</dbReference>
<accession>A0A090D3G6</accession>
<evidence type="ECO:0008006" key="2">
    <source>
        <dbReference type="Google" id="ProtNLM"/>
    </source>
</evidence>
<protein>
    <recommendedName>
        <fullName evidence="2">DUF3277 family protein</fullName>
    </recommendedName>
</protein>
<name>A0A090D3G6_9BACT</name>
<dbReference type="AlphaFoldDB" id="A0A090D3G6"/>
<dbReference type="NCBIfam" id="NF047581">
    <property type="entry name" value="gp105_phage_fam"/>
    <property type="match status" value="1"/>
</dbReference>
<geneLocation type="plasmid" evidence="1">
    <name>1</name>
</geneLocation>